<feature type="domain" description="Wall-associated receptor kinase galacturonan-binding" evidence="4">
    <location>
        <begin position="27"/>
        <end position="80"/>
    </location>
</feature>
<name>A0ABD1HT49_SALDI</name>
<evidence type="ECO:0000256" key="2">
    <source>
        <dbReference type="ARBA" id="ARBA00022729"/>
    </source>
</evidence>
<proteinExistence type="predicted"/>
<evidence type="ECO:0000256" key="1">
    <source>
        <dbReference type="ARBA" id="ARBA00004167"/>
    </source>
</evidence>
<accession>A0ABD1HT49</accession>
<protein>
    <submittedName>
        <fullName evidence="5">Non-specific serine/threonine protein kinase</fullName>
        <ecNumber evidence="5">2.7.11.1</ecNumber>
    </submittedName>
</protein>
<dbReference type="EMBL" id="JBEAFC010000004">
    <property type="protein sequence ID" value="KAL1559094.1"/>
    <property type="molecule type" value="Genomic_DNA"/>
</dbReference>
<feature type="signal peptide" evidence="3">
    <location>
        <begin position="1"/>
        <end position="20"/>
    </location>
</feature>
<evidence type="ECO:0000259" key="4">
    <source>
        <dbReference type="Pfam" id="PF13947"/>
    </source>
</evidence>
<keyword evidence="5" id="KW-0808">Transferase</keyword>
<dbReference type="GO" id="GO:0016020">
    <property type="term" value="C:membrane"/>
    <property type="evidence" value="ECO:0007669"/>
    <property type="project" value="UniProtKB-SubCell"/>
</dbReference>
<keyword evidence="5" id="KW-0723">Serine/threonine-protein kinase</keyword>
<comment type="caution">
    <text evidence="5">The sequence shown here is derived from an EMBL/GenBank/DDBJ whole genome shotgun (WGS) entry which is preliminary data.</text>
</comment>
<gene>
    <name evidence="5" type="ORF">AAHA92_09477</name>
</gene>
<keyword evidence="5" id="KW-0418">Kinase</keyword>
<dbReference type="Proteomes" id="UP001567538">
    <property type="component" value="Unassembled WGS sequence"/>
</dbReference>
<dbReference type="EC" id="2.7.11.1" evidence="5"/>
<comment type="subcellular location">
    <subcellularLocation>
        <location evidence="1">Membrane</location>
        <topology evidence="1">Single-pass membrane protein</topology>
    </subcellularLocation>
</comment>
<dbReference type="AlphaFoldDB" id="A0ABD1HT49"/>
<evidence type="ECO:0000256" key="3">
    <source>
        <dbReference type="SAM" id="SignalP"/>
    </source>
</evidence>
<evidence type="ECO:0000313" key="6">
    <source>
        <dbReference type="Proteomes" id="UP001567538"/>
    </source>
</evidence>
<feature type="chain" id="PRO_5044819749" evidence="3">
    <location>
        <begin position="21"/>
        <end position="190"/>
    </location>
</feature>
<reference evidence="5 6" key="1">
    <citation type="submission" date="2024-06" db="EMBL/GenBank/DDBJ databases">
        <title>A chromosome level genome sequence of Diviner's sage (Salvia divinorum).</title>
        <authorList>
            <person name="Ford S.A."/>
            <person name="Ro D.-K."/>
            <person name="Ness R.W."/>
            <person name="Phillips M.A."/>
        </authorList>
    </citation>
    <scope>NUCLEOTIDE SEQUENCE [LARGE SCALE GENOMIC DNA]</scope>
    <source>
        <strain evidence="5">SAF-2024a</strain>
        <tissue evidence="5">Leaf</tissue>
    </source>
</reference>
<dbReference type="InterPro" id="IPR025287">
    <property type="entry name" value="WAK_GUB"/>
</dbReference>
<keyword evidence="2 3" id="KW-0732">Signal</keyword>
<dbReference type="Pfam" id="PF13947">
    <property type="entry name" value="GUB_WAK_bind"/>
    <property type="match status" value="1"/>
</dbReference>
<keyword evidence="6" id="KW-1185">Reference proteome</keyword>
<sequence>MPSLQLICVVLLLSPSLSGALNAKPGCPDRCGDLLIPYPFGVGPNCSINPYLNINCDTSTYPPKAYLSIMKKEVIEFNQTYIRLKNPYMISACYGLPPPGNQYSDSMSVNLSGTPYMLSYDNVLTAIGCDDMVLQSNGSSVLGGCSAFCADKNVTGGIGNCPFNGCCNQISPVKYVILLKFDFIRYGKSH</sequence>
<evidence type="ECO:0000313" key="5">
    <source>
        <dbReference type="EMBL" id="KAL1559094.1"/>
    </source>
</evidence>
<dbReference type="GO" id="GO:0004674">
    <property type="term" value="F:protein serine/threonine kinase activity"/>
    <property type="evidence" value="ECO:0007669"/>
    <property type="project" value="UniProtKB-KW"/>
</dbReference>
<dbReference type="PANTHER" id="PTHR33491">
    <property type="entry name" value="OSJNBA0016N04.9 PROTEIN"/>
    <property type="match status" value="1"/>
</dbReference>
<organism evidence="5 6">
    <name type="scientific">Salvia divinorum</name>
    <name type="common">Maria pastora</name>
    <name type="synonym">Diviner's sage</name>
    <dbReference type="NCBI Taxonomy" id="28513"/>
    <lineage>
        <taxon>Eukaryota</taxon>
        <taxon>Viridiplantae</taxon>
        <taxon>Streptophyta</taxon>
        <taxon>Embryophyta</taxon>
        <taxon>Tracheophyta</taxon>
        <taxon>Spermatophyta</taxon>
        <taxon>Magnoliopsida</taxon>
        <taxon>eudicotyledons</taxon>
        <taxon>Gunneridae</taxon>
        <taxon>Pentapetalae</taxon>
        <taxon>asterids</taxon>
        <taxon>lamiids</taxon>
        <taxon>Lamiales</taxon>
        <taxon>Lamiaceae</taxon>
        <taxon>Nepetoideae</taxon>
        <taxon>Mentheae</taxon>
        <taxon>Salviinae</taxon>
        <taxon>Salvia</taxon>
        <taxon>Salvia subgen. Calosphace</taxon>
    </lineage>
</organism>